<name>A0A150MA04_GEOSE</name>
<sequence>MTIRELYNEAAKDGHYSLCLLIEFLAAEKRVITPSDDASVLDYYFQPRFHRKMNEYLAAYEQKRMAMQQAAATKKEEGEGNLEPFK</sequence>
<dbReference type="EMBL" id="LQYV01000138">
    <property type="protein sequence ID" value="KYD21029.1"/>
    <property type="molecule type" value="Genomic_DNA"/>
</dbReference>
<organism evidence="1 2">
    <name type="scientific">Geobacillus stearothermophilus</name>
    <name type="common">Bacillus stearothermophilus</name>
    <dbReference type="NCBI Taxonomy" id="1422"/>
    <lineage>
        <taxon>Bacteria</taxon>
        <taxon>Bacillati</taxon>
        <taxon>Bacillota</taxon>
        <taxon>Bacilli</taxon>
        <taxon>Bacillales</taxon>
        <taxon>Anoxybacillaceae</taxon>
        <taxon>Geobacillus</taxon>
    </lineage>
</organism>
<gene>
    <name evidence="1" type="ORF">B4109_3234</name>
</gene>
<accession>A0A150MA04</accession>
<dbReference type="RefSeq" id="WP_061567653.1">
    <property type="nucleotide sequence ID" value="NZ_LQYV01000138.1"/>
</dbReference>
<evidence type="ECO:0000313" key="1">
    <source>
        <dbReference type="EMBL" id="KYD21029.1"/>
    </source>
</evidence>
<dbReference type="Proteomes" id="UP000075424">
    <property type="component" value="Unassembled WGS sequence"/>
</dbReference>
<evidence type="ECO:0000313" key="2">
    <source>
        <dbReference type="Proteomes" id="UP000075424"/>
    </source>
</evidence>
<dbReference type="PATRIC" id="fig|1422.18.peg.1807"/>
<comment type="caution">
    <text evidence="1">The sequence shown here is derived from an EMBL/GenBank/DDBJ whole genome shotgun (WGS) entry which is preliminary data.</text>
</comment>
<dbReference type="AlphaFoldDB" id="A0A150MA04"/>
<proteinExistence type="predicted"/>
<reference evidence="1 2" key="1">
    <citation type="submission" date="2016-01" db="EMBL/GenBank/DDBJ databases">
        <title>Draft Genome Sequences of Seven Thermophilic Sporeformers Isolated from Foods.</title>
        <authorList>
            <person name="Berendsen E.M."/>
            <person name="Wells-Bennik M.H."/>
            <person name="Krawcyk A.O."/>
            <person name="De Jong A."/>
            <person name="Holsappel S."/>
            <person name="Eijlander R.T."/>
            <person name="Kuipers O.P."/>
        </authorList>
    </citation>
    <scope>NUCLEOTIDE SEQUENCE [LARGE SCALE GENOMIC DNA]</scope>
    <source>
        <strain evidence="1 2">B4109</strain>
    </source>
</reference>
<protein>
    <submittedName>
        <fullName evidence="1">Uncharacterized protein</fullName>
    </submittedName>
</protein>